<keyword evidence="3" id="KW-0328">Glycosyltransferase</keyword>
<dbReference type="Gramene" id="GBG86496">
    <property type="protein sequence ID" value="GBG86496"/>
    <property type="gene ID" value="CBR_g41490"/>
</dbReference>
<dbReference type="OrthoDB" id="409543at2759"/>
<dbReference type="GO" id="GO:0000139">
    <property type="term" value="C:Golgi membrane"/>
    <property type="evidence" value="ECO:0007669"/>
    <property type="project" value="UniProtKB-SubCell"/>
</dbReference>
<reference evidence="10 11" key="1">
    <citation type="journal article" date="2018" name="Cell">
        <title>The Chara Genome: Secondary Complexity and Implications for Plant Terrestrialization.</title>
        <authorList>
            <person name="Nishiyama T."/>
            <person name="Sakayama H."/>
            <person name="Vries J.D."/>
            <person name="Buschmann H."/>
            <person name="Saint-Marcoux D."/>
            <person name="Ullrich K.K."/>
            <person name="Haas F.B."/>
            <person name="Vanderstraeten L."/>
            <person name="Becker D."/>
            <person name="Lang D."/>
            <person name="Vosolsobe S."/>
            <person name="Rombauts S."/>
            <person name="Wilhelmsson P.K.I."/>
            <person name="Janitza P."/>
            <person name="Kern R."/>
            <person name="Heyl A."/>
            <person name="Rumpler F."/>
            <person name="Villalobos L.I.A.C."/>
            <person name="Clay J.M."/>
            <person name="Skokan R."/>
            <person name="Toyoda A."/>
            <person name="Suzuki Y."/>
            <person name="Kagoshima H."/>
            <person name="Schijlen E."/>
            <person name="Tajeshwar N."/>
            <person name="Catarino B."/>
            <person name="Hetherington A.J."/>
            <person name="Saltykova A."/>
            <person name="Bonnot C."/>
            <person name="Breuninger H."/>
            <person name="Symeonidi A."/>
            <person name="Radhakrishnan G.V."/>
            <person name="Van Nieuwerburgh F."/>
            <person name="Deforce D."/>
            <person name="Chang C."/>
            <person name="Karol K.G."/>
            <person name="Hedrich R."/>
            <person name="Ulvskov P."/>
            <person name="Glockner G."/>
            <person name="Delwiche C.F."/>
            <person name="Petrasek J."/>
            <person name="Van de Peer Y."/>
            <person name="Friml J."/>
            <person name="Beilby M."/>
            <person name="Dolan L."/>
            <person name="Kohara Y."/>
            <person name="Sugano S."/>
            <person name="Fujiyama A."/>
            <person name="Delaux P.-M."/>
            <person name="Quint M."/>
            <person name="TheiBen G."/>
            <person name="Hagemann M."/>
            <person name="Harholt J."/>
            <person name="Dunand C."/>
            <person name="Zachgo S."/>
            <person name="Langdale J."/>
            <person name="Maumus F."/>
            <person name="Straeten D.V.D."/>
            <person name="Gould S.B."/>
            <person name="Rensing S.A."/>
        </authorList>
    </citation>
    <scope>NUCLEOTIDE SEQUENCE [LARGE SCALE GENOMIC DNA]</scope>
    <source>
        <strain evidence="10 11">S276</strain>
    </source>
</reference>
<dbReference type="Pfam" id="PF04488">
    <property type="entry name" value="Gly_transf_sug"/>
    <property type="match status" value="1"/>
</dbReference>
<dbReference type="Proteomes" id="UP000265515">
    <property type="component" value="Unassembled WGS sequence"/>
</dbReference>
<organism evidence="10 11">
    <name type="scientific">Chara braunii</name>
    <name type="common">Braun's stonewort</name>
    <dbReference type="NCBI Taxonomy" id="69332"/>
    <lineage>
        <taxon>Eukaryota</taxon>
        <taxon>Viridiplantae</taxon>
        <taxon>Streptophyta</taxon>
        <taxon>Charophyceae</taxon>
        <taxon>Charales</taxon>
        <taxon>Characeae</taxon>
        <taxon>Chara</taxon>
    </lineage>
</organism>
<evidence type="ECO:0000256" key="3">
    <source>
        <dbReference type="ARBA" id="ARBA00022676"/>
    </source>
</evidence>
<dbReference type="InterPro" id="IPR051981">
    <property type="entry name" value="Glycosyltransf_32"/>
</dbReference>
<evidence type="ECO:0000256" key="8">
    <source>
        <dbReference type="SAM" id="Phobius"/>
    </source>
</evidence>
<evidence type="ECO:0000256" key="2">
    <source>
        <dbReference type="ARBA" id="ARBA00009003"/>
    </source>
</evidence>
<evidence type="ECO:0000256" key="1">
    <source>
        <dbReference type="ARBA" id="ARBA00004323"/>
    </source>
</evidence>
<name>A0A388LW08_CHABU</name>
<sequence>MQRGWWFGTSRGCSNGTLALISLMLAYLLVAVLIHDVWQFTQLKDARKRLPTQGRDALFLGHGGGPVERSRNVSAHWFLFGSISDVSQSSAHEKEQKKKKKEEEFDPAEVPELPPPSRGPPMQPDANLSCQLVNFSRSHVIRPSDYLDLGTVPSFFTRLQRFGNDEQLIPSASRERQGEHGSESPGSRNDGFLAWALAPLHSDLDSKQALGESVSTSGTPKNVFFFHMYEEVQSYRRLCSIESFLRKNPDYTVYIYAPVLSFFTSTWSERGNPRVRLVKLDYEEIFRGTPFEQWYASGEYEKSRWVKMNLGNACRLAVLWKKGGTYLDLDVISLNPQPEGLEKAVAAEHVSSINCAFLRYPAKDGFLWECMKDFVKNWNGMKWGIQGPQLTSRVYFRFCQDVLATQSWLNTAEGLKISKKSRRTFMQRMDDLPPERLSPDYVAPSFCRNYVVLEEDSVYPIHFRRHNAVLYNWKDQCNTVTKMAKRSFLFHYWDHFFPDAIRFGNDSLMVKLMTETCPNTFHRYG</sequence>
<dbReference type="PANTHER" id="PTHR12042:SF21">
    <property type="entry name" value="ALPHA1,4-GALACTOSYLTRANSFERASE 1-RELATED"/>
    <property type="match status" value="1"/>
</dbReference>
<keyword evidence="5" id="KW-0333">Golgi apparatus</keyword>
<comment type="similarity">
    <text evidence="2">Belongs to the glycosyltransferase 32 family.</text>
</comment>
<keyword evidence="4" id="KW-0808">Transferase</keyword>
<dbReference type="GO" id="GO:0016758">
    <property type="term" value="F:hexosyltransferase activity"/>
    <property type="evidence" value="ECO:0007669"/>
    <property type="project" value="TreeGrafter"/>
</dbReference>
<evidence type="ECO:0000313" key="11">
    <source>
        <dbReference type="Proteomes" id="UP000265515"/>
    </source>
</evidence>
<evidence type="ECO:0000256" key="4">
    <source>
        <dbReference type="ARBA" id="ARBA00022679"/>
    </source>
</evidence>
<feature type="region of interest" description="Disordered" evidence="7">
    <location>
        <begin position="89"/>
        <end position="127"/>
    </location>
</feature>
<evidence type="ECO:0000256" key="6">
    <source>
        <dbReference type="ARBA" id="ARBA00023136"/>
    </source>
</evidence>
<feature type="transmembrane region" description="Helical" evidence="8">
    <location>
        <begin position="12"/>
        <end position="34"/>
    </location>
</feature>
<evidence type="ECO:0000313" key="10">
    <source>
        <dbReference type="EMBL" id="GBG86496.1"/>
    </source>
</evidence>
<dbReference type="AlphaFoldDB" id="A0A388LW08"/>
<dbReference type="Gene3D" id="3.90.550.20">
    <property type="match status" value="1"/>
</dbReference>
<evidence type="ECO:0000259" key="9">
    <source>
        <dbReference type="Pfam" id="PF04572"/>
    </source>
</evidence>
<gene>
    <name evidence="10" type="ORF">CBR_g41490</name>
</gene>
<protein>
    <recommendedName>
        <fullName evidence="9">Alpha 1,4-glycosyltransferase domain-containing protein</fullName>
    </recommendedName>
</protein>
<comment type="caution">
    <text evidence="10">The sequence shown here is derived from an EMBL/GenBank/DDBJ whole genome shotgun (WGS) entry which is preliminary data.</text>
</comment>
<dbReference type="PANTHER" id="PTHR12042">
    <property type="entry name" value="LACTOSYLCERAMIDE 4-ALPHA-GALACTOSYLTRANSFERASE ALPHA- 1,4-GALACTOSYLTRANSFERASE"/>
    <property type="match status" value="1"/>
</dbReference>
<feature type="domain" description="Alpha 1,4-glycosyltransferase" evidence="9">
    <location>
        <begin position="364"/>
        <end position="419"/>
    </location>
</feature>
<dbReference type="InterPro" id="IPR007577">
    <property type="entry name" value="GlycoTrfase_DXD_sugar-bd_CS"/>
</dbReference>
<dbReference type="SUPFAM" id="SSF53448">
    <property type="entry name" value="Nucleotide-diphospho-sugar transferases"/>
    <property type="match status" value="1"/>
</dbReference>
<dbReference type="STRING" id="69332.A0A388LW08"/>
<keyword evidence="6 8" id="KW-0472">Membrane</keyword>
<dbReference type="InterPro" id="IPR029044">
    <property type="entry name" value="Nucleotide-diphossugar_trans"/>
</dbReference>
<comment type="subcellular location">
    <subcellularLocation>
        <location evidence="1">Golgi apparatus membrane</location>
        <topology evidence="1">Single-pass type II membrane protein</topology>
    </subcellularLocation>
</comment>
<feature type="compositionally biased region" description="Pro residues" evidence="7">
    <location>
        <begin position="112"/>
        <end position="123"/>
    </location>
</feature>
<dbReference type="EMBL" id="BFEA01000567">
    <property type="protein sequence ID" value="GBG86496.1"/>
    <property type="molecule type" value="Genomic_DNA"/>
</dbReference>
<accession>A0A388LW08</accession>
<keyword evidence="11" id="KW-1185">Reference proteome</keyword>
<keyword evidence="8" id="KW-0812">Transmembrane</keyword>
<evidence type="ECO:0000256" key="5">
    <source>
        <dbReference type="ARBA" id="ARBA00023034"/>
    </source>
</evidence>
<evidence type="ECO:0000256" key="7">
    <source>
        <dbReference type="SAM" id="MobiDB-lite"/>
    </source>
</evidence>
<keyword evidence="8" id="KW-1133">Transmembrane helix</keyword>
<dbReference type="Pfam" id="PF04572">
    <property type="entry name" value="Gb3_synth"/>
    <property type="match status" value="2"/>
</dbReference>
<dbReference type="InterPro" id="IPR007652">
    <property type="entry name" value="A1-4-GlycosylTfrase_dom"/>
</dbReference>
<feature type="domain" description="Alpha 1,4-glycosyltransferase" evidence="9">
    <location>
        <begin position="447"/>
        <end position="522"/>
    </location>
</feature>
<dbReference type="GO" id="GO:0006688">
    <property type="term" value="P:glycosphingolipid biosynthetic process"/>
    <property type="evidence" value="ECO:0007669"/>
    <property type="project" value="TreeGrafter"/>
</dbReference>
<proteinExistence type="inferred from homology"/>